<evidence type="ECO:0000313" key="3">
    <source>
        <dbReference type="Proteomes" id="UP000268059"/>
    </source>
</evidence>
<dbReference type="RefSeq" id="WP_125118369.1">
    <property type="nucleotide sequence ID" value="NZ_AP019309.1"/>
</dbReference>
<keyword evidence="1" id="KW-0812">Transmembrane</keyword>
<keyword evidence="1" id="KW-1133">Transmembrane helix</keyword>
<protein>
    <recommendedName>
        <fullName evidence="4">ECF transporter S component</fullName>
    </recommendedName>
</protein>
<dbReference type="Proteomes" id="UP000268059">
    <property type="component" value="Chromosome"/>
</dbReference>
<evidence type="ECO:0000313" key="2">
    <source>
        <dbReference type="EMBL" id="BBH25419.1"/>
    </source>
</evidence>
<keyword evidence="3" id="KW-1185">Reference proteome</keyword>
<dbReference type="InParanoid" id="A0A3G9JQU7"/>
<dbReference type="KEGG" id="ebm:SG0102_03530"/>
<dbReference type="OrthoDB" id="5198189at2"/>
<feature type="transmembrane region" description="Helical" evidence="1">
    <location>
        <begin position="71"/>
        <end position="93"/>
    </location>
</feature>
<organism evidence="2 3">
    <name type="scientific">Intestinibaculum porci</name>
    <dbReference type="NCBI Taxonomy" id="2487118"/>
    <lineage>
        <taxon>Bacteria</taxon>
        <taxon>Bacillati</taxon>
        <taxon>Bacillota</taxon>
        <taxon>Erysipelotrichia</taxon>
        <taxon>Erysipelotrichales</taxon>
        <taxon>Erysipelotrichaceae</taxon>
        <taxon>Intestinibaculum</taxon>
    </lineage>
</organism>
<keyword evidence="1" id="KW-0472">Membrane</keyword>
<dbReference type="Gene3D" id="1.10.1760.20">
    <property type="match status" value="1"/>
</dbReference>
<gene>
    <name evidence="2" type="primary">yliF</name>
    <name evidence="2" type="ORF">SG0102_03530</name>
</gene>
<feature type="transmembrane region" description="Helical" evidence="1">
    <location>
        <begin position="12"/>
        <end position="29"/>
    </location>
</feature>
<evidence type="ECO:0000256" key="1">
    <source>
        <dbReference type="SAM" id="Phobius"/>
    </source>
</evidence>
<evidence type="ECO:0008006" key="4">
    <source>
        <dbReference type="Google" id="ProtNLM"/>
    </source>
</evidence>
<name>A0A3G9JQU7_9FIRM</name>
<accession>A0A3G9JQU7</accession>
<proteinExistence type="predicted"/>
<feature type="transmembrane region" description="Helical" evidence="1">
    <location>
        <begin position="105"/>
        <end position="125"/>
    </location>
</feature>
<dbReference type="EMBL" id="AP019309">
    <property type="protein sequence ID" value="BBH25419.1"/>
    <property type="molecule type" value="Genomic_DNA"/>
</dbReference>
<feature type="transmembrane region" description="Helical" evidence="1">
    <location>
        <begin position="137"/>
        <end position="165"/>
    </location>
</feature>
<dbReference type="AlphaFoldDB" id="A0A3G9JQU7"/>
<feature type="transmembrane region" description="Helical" evidence="1">
    <location>
        <begin position="41"/>
        <end position="65"/>
    </location>
</feature>
<reference evidence="2 3" key="1">
    <citation type="submission" date="2018-11" db="EMBL/GenBank/DDBJ databases">
        <title>Novel Erysipelotrichaceae bacterium isolated from small intestine of a swine.</title>
        <authorList>
            <person name="Kim J.S."/>
            <person name="Choe H."/>
            <person name="Lee Y.R."/>
            <person name="Kim K.M."/>
            <person name="Park D.S."/>
        </authorList>
    </citation>
    <scope>NUCLEOTIDE SEQUENCE [LARGE SCALE GENOMIC DNA]</scope>
    <source>
        <strain evidence="2 3">SG0102</strain>
    </source>
</reference>
<sequence length="178" mass="19712">MSIIKFPSVKEIALIGILAAVNIASRLFLQFLPNIKPVTAIIILSVMLFGLAFGLKLTIVTTIVSDVFLGLGLWTVFQILAWSVICLLTSLLMIPYRRKEHGPPLIPMAIYSAAMGFVFGFVVSFEQFVYGGWGLFIPYYIAGLSFDALHAGGNFFFYLICAPILMKVMKNEAKKLVH</sequence>